<evidence type="ECO:0000256" key="3">
    <source>
        <dbReference type="ARBA" id="ARBA00022723"/>
    </source>
</evidence>
<dbReference type="InterPro" id="IPR014436">
    <property type="entry name" value="Extradiol_dOase_DODA"/>
</dbReference>
<keyword evidence="4" id="KW-0862">Zinc</keyword>
<dbReference type="PANTHER" id="PTHR30096">
    <property type="entry name" value="4,5-DOPA DIOXYGENASE EXTRADIOL-LIKE PROTEIN"/>
    <property type="match status" value="1"/>
</dbReference>
<evidence type="ECO:0000256" key="1">
    <source>
        <dbReference type="ARBA" id="ARBA00001947"/>
    </source>
</evidence>
<keyword evidence="7" id="KW-0223">Dioxygenase</keyword>
<dbReference type="EMBL" id="OY288114">
    <property type="protein sequence ID" value="CAJ0861775.1"/>
    <property type="molecule type" value="Genomic_DNA"/>
</dbReference>
<dbReference type="InterPro" id="IPR004183">
    <property type="entry name" value="Xdiol_dOase_suB"/>
</dbReference>
<dbReference type="PANTHER" id="PTHR30096:SF0">
    <property type="entry name" value="4,5-DOPA DIOXYGENASE EXTRADIOL-LIKE PROTEIN"/>
    <property type="match status" value="1"/>
</dbReference>
<feature type="domain" description="Extradiol ring-cleavage dioxygenase class III enzyme subunit B" evidence="6">
    <location>
        <begin position="37"/>
        <end position="262"/>
    </location>
</feature>
<dbReference type="CDD" id="cd07363">
    <property type="entry name" value="45_DOPA_Dioxygenase"/>
    <property type="match status" value="1"/>
</dbReference>
<dbReference type="Pfam" id="PF02900">
    <property type="entry name" value="LigB"/>
    <property type="match status" value="1"/>
</dbReference>
<evidence type="ECO:0000313" key="7">
    <source>
        <dbReference type="EMBL" id="CAJ0861775.1"/>
    </source>
</evidence>
<keyword evidence="5" id="KW-0560">Oxidoreductase</keyword>
<dbReference type="Gene3D" id="3.40.830.10">
    <property type="entry name" value="LigB-like"/>
    <property type="match status" value="1"/>
</dbReference>
<comment type="similarity">
    <text evidence="2">Belongs to the DODA-type extradiol aromatic ring-opening dioxygenase family.</text>
</comment>
<sequence length="262" mass="28818">MLPTYFVSHGGGPWPWVPAWRSRFRKLEASLVDIPHAVSERPSAVLVVSGHWEEADFAVMSASRPGMIYDYDGFPADTYRIVYPAQGAPGIASRTADLIREAGLPVHIDDRRGFDHGAFVPLFIMYPEADMPVFQLSLQSGYDPLRHIELGRALAPLRAQGVLIIGSGLSYHNLGLFGPGAREPSEAFDRWLADVMASPPDRRTSALLSWEKAPYARVCHPKEDHLAPLFVALGAAETESAARVYHEQDIFGGVTASSYRFG</sequence>
<evidence type="ECO:0000259" key="6">
    <source>
        <dbReference type="Pfam" id="PF02900"/>
    </source>
</evidence>
<keyword evidence="3" id="KW-0479">Metal-binding</keyword>
<evidence type="ECO:0000256" key="4">
    <source>
        <dbReference type="ARBA" id="ARBA00022833"/>
    </source>
</evidence>
<dbReference type="SUPFAM" id="SSF53213">
    <property type="entry name" value="LigB-like"/>
    <property type="match status" value="1"/>
</dbReference>
<dbReference type="GO" id="GO:0016702">
    <property type="term" value="F:oxidoreductase activity, acting on single donors with incorporation of molecular oxygen, incorporation of two atoms of oxygen"/>
    <property type="evidence" value="ECO:0007669"/>
    <property type="project" value="UniProtKB-ARBA"/>
</dbReference>
<evidence type="ECO:0000256" key="5">
    <source>
        <dbReference type="ARBA" id="ARBA00023002"/>
    </source>
</evidence>
<dbReference type="PIRSF" id="PIRSF006157">
    <property type="entry name" value="Doxgns_DODA"/>
    <property type="match status" value="1"/>
</dbReference>
<reference evidence="7" key="1">
    <citation type="submission" date="2023-07" db="EMBL/GenBank/DDBJ databases">
        <authorList>
            <person name="Pelsma A.J. K."/>
        </authorList>
    </citation>
    <scope>NUCLEOTIDE SEQUENCE</scope>
</reference>
<organism evidence="7">
    <name type="scientific">freshwater sediment metagenome</name>
    <dbReference type="NCBI Taxonomy" id="556182"/>
    <lineage>
        <taxon>unclassified sequences</taxon>
        <taxon>metagenomes</taxon>
        <taxon>ecological metagenomes</taxon>
    </lineage>
</organism>
<gene>
    <name evidence="7" type="primary">DOPA</name>
    <name evidence="7" type="ORF">AMST5_01428</name>
</gene>
<dbReference type="GO" id="GO:0008198">
    <property type="term" value="F:ferrous iron binding"/>
    <property type="evidence" value="ECO:0007669"/>
    <property type="project" value="InterPro"/>
</dbReference>
<dbReference type="GO" id="GO:0008270">
    <property type="term" value="F:zinc ion binding"/>
    <property type="evidence" value="ECO:0007669"/>
    <property type="project" value="InterPro"/>
</dbReference>
<protein>
    <submittedName>
        <fullName evidence="7">4,5-DOPA dioxygenase extradiol</fullName>
    </submittedName>
</protein>
<dbReference type="AlphaFoldDB" id="A0AA48M1J0"/>
<name>A0AA48M1J0_9ZZZZ</name>
<proteinExistence type="inferred from homology"/>
<evidence type="ECO:0000256" key="2">
    <source>
        <dbReference type="ARBA" id="ARBA00007581"/>
    </source>
</evidence>
<accession>A0AA48M1J0</accession>
<comment type="cofactor">
    <cofactor evidence="1">
        <name>Zn(2+)</name>
        <dbReference type="ChEBI" id="CHEBI:29105"/>
    </cofactor>
</comment>